<gene>
    <name evidence="1" type="ORF">L2E82_39986</name>
</gene>
<evidence type="ECO:0000313" key="2">
    <source>
        <dbReference type="Proteomes" id="UP001055811"/>
    </source>
</evidence>
<reference evidence="1 2" key="2">
    <citation type="journal article" date="2022" name="Mol. Ecol. Resour.">
        <title>The genomes of chicory, endive, great burdock and yacon provide insights into Asteraceae paleo-polyploidization history and plant inulin production.</title>
        <authorList>
            <person name="Fan W."/>
            <person name="Wang S."/>
            <person name="Wang H."/>
            <person name="Wang A."/>
            <person name="Jiang F."/>
            <person name="Liu H."/>
            <person name="Zhao H."/>
            <person name="Xu D."/>
            <person name="Zhang Y."/>
        </authorList>
    </citation>
    <scope>NUCLEOTIDE SEQUENCE [LARGE SCALE GENOMIC DNA]</scope>
    <source>
        <strain evidence="2">cv. Punajuju</strain>
        <tissue evidence="1">Leaves</tissue>
    </source>
</reference>
<comment type="caution">
    <text evidence="1">The sequence shown here is derived from an EMBL/GenBank/DDBJ whole genome shotgun (WGS) entry which is preliminary data.</text>
</comment>
<evidence type="ECO:0000313" key="1">
    <source>
        <dbReference type="EMBL" id="KAI3710212.1"/>
    </source>
</evidence>
<protein>
    <submittedName>
        <fullName evidence="1">Uncharacterized protein</fullName>
    </submittedName>
</protein>
<keyword evidence="2" id="KW-1185">Reference proteome</keyword>
<organism evidence="1 2">
    <name type="scientific">Cichorium intybus</name>
    <name type="common">Chicory</name>
    <dbReference type="NCBI Taxonomy" id="13427"/>
    <lineage>
        <taxon>Eukaryota</taxon>
        <taxon>Viridiplantae</taxon>
        <taxon>Streptophyta</taxon>
        <taxon>Embryophyta</taxon>
        <taxon>Tracheophyta</taxon>
        <taxon>Spermatophyta</taxon>
        <taxon>Magnoliopsida</taxon>
        <taxon>eudicotyledons</taxon>
        <taxon>Gunneridae</taxon>
        <taxon>Pentapetalae</taxon>
        <taxon>asterids</taxon>
        <taxon>campanulids</taxon>
        <taxon>Asterales</taxon>
        <taxon>Asteraceae</taxon>
        <taxon>Cichorioideae</taxon>
        <taxon>Cichorieae</taxon>
        <taxon>Cichoriinae</taxon>
        <taxon>Cichorium</taxon>
    </lineage>
</organism>
<accession>A0ACB9AJ29</accession>
<proteinExistence type="predicted"/>
<name>A0ACB9AJ29_CICIN</name>
<sequence>MAFLFEKNIKRAVRSTYIYSPKNFCRRDALDHFEVKGSKFSLYDPNFCLISSSYRSPISKQVTVEGEGDRSGDIILFFE</sequence>
<dbReference type="Proteomes" id="UP001055811">
    <property type="component" value="Linkage Group LG07"/>
</dbReference>
<reference evidence="2" key="1">
    <citation type="journal article" date="2022" name="Mol. Ecol. Resour.">
        <title>The genomes of chicory, endive, great burdock and yacon provide insights into Asteraceae palaeo-polyploidization history and plant inulin production.</title>
        <authorList>
            <person name="Fan W."/>
            <person name="Wang S."/>
            <person name="Wang H."/>
            <person name="Wang A."/>
            <person name="Jiang F."/>
            <person name="Liu H."/>
            <person name="Zhao H."/>
            <person name="Xu D."/>
            <person name="Zhang Y."/>
        </authorList>
    </citation>
    <scope>NUCLEOTIDE SEQUENCE [LARGE SCALE GENOMIC DNA]</scope>
    <source>
        <strain evidence="2">cv. Punajuju</strain>
    </source>
</reference>
<dbReference type="EMBL" id="CM042015">
    <property type="protein sequence ID" value="KAI3710212.1"/>
    <property type="molecule type" value="Genomic_DNA"/>
</dbReference>